<keyword evidence="2" id="KW-1185">Reference proteome</keyword>
<dbReference type="AlphaFoldDB" id="A0A850H5F1"/>
<reference evidence="1 2" key="1">
    <citation type="submission" date="2020-06" db="EMBL/GenBank/DDBJ databases">
        <title>Altererythrobacter sp. HHU K3-1.</title>
        <authorList>
            <person name="Zhang D."/>
            <person name="Xue H."/>
        </authorList>
    </citation>
    <scope>NUCLEOTIDE SEQUENCE [LARGE SCALE GENOMIC DNA]</scope>
    <source>
        <strain evidence="1 2">HHU K3-1</strain>
    </source>
</reference>
<organism evidence="1 2">
    <name type="scientific">Qipengyuania atrilutea</name>
    <dbReference type="NCBI Taxonomy" id="2744473"/>
    <lineage>
        <taxon>Bacteria</taxon>
        <taxon>Pseudomonadati</taxon>
        <taxon>Pseudomonadota</taxon>
        <taxon>Alphaproteobacteria</taxon>
        <taxon>Sphingomonadales</taxon>
        <taxon>Erythrobacteraceae</taxon>
        <taxon>Qipengyuania</taxon>
    </lineage>
</organism>
<evidence type="ECO:0000313" key="2">
    <source>
        <dbReference type="Proteomes" id="UP000561438"/>
    </source>
</evidence>
<sequence>MGEATKGPWELQTTAKHTVQAFTRGHWHEISSPDYADPIAEVYDTDDTFGSESLANARLIAASPDLLEALEECLREHGGFTIKGECERKARAAIAKARGEVA</sequence>
<name>A0A850H5F1_9SPHN</name>
<proteinExistence type="predicted"/>
<dbReference type="EMBL" id="JABWGV010000001">
    <property type="protein sequence ID" value="NVD44355.1"/>
    <property type="molecule type" value="Genomic_DNA"/>
</dbReference>
<gene>
    <name evidence="1" type="ORF">HUV48_04920</name>
</gene>
<dbReference type="RefSeq" id="WP_176266597.1">
    <property type="nucleotide sequence ID" value="NZ_JABWGV010000001.1"/>
</dbReference>
<evidence type="ECO:0000313" key="1">
    <source>
        <dbReference type="EMBL" id="NVD44355.1"/>
    </source>
</evidence>
<comment type="caution">
    <text evidence="1">The sequence shown here is derived from an EMBL/GenBank/DDBJ whole genome shotgun (WGS) entry which is preliminary data.</text>
</comment>
<protein>
    <submittedName>
        <fullName evidence="1">Uncharacterized protein</fullName>
    </submittedName>
</protein>
<dbReference type="Proteomes" id="UP000561438">
    <property type="component" value="Unassembled WGS sequence"/>
</dbReference>
<accession>A0A850H5F1</accession>